<feature type="compositionally biased region" description="Basic and acidic residues" evidence="1">
    <location>
        <begin position="58"/>
        <end position="67"/>
    </location>
</feature>
<keyword evidence="3" id="KW-1185">Reference proteome</keyword>
<organism evidence="2 3">
    <name type="scientific">Nephila pilipes</name>
    <name type="common">Giant wood spider</name>
    <name type="synonym">Nephila maculata</name>
    <dbReference type="NCBI Taxonomy" id="299642"/>
    <lineage>
        <taxon>Eukaryota</taxon>
        <taxon>Metazoa</taxon>
        <taxon>Ecdysozoa</taxon>
        <taxon>Arthropoda</taxon>
        <taxon>Chelicerata</taxon>
        <taxon>Arachnida</taxon>
        <taxon>Araneae</taxon>
        <taxon>Araneomorphae</taxon>
        <taxon>Entelegynae</taxon>
        <taxon>Araneoidea</taxon>
        <taxon>Nephilidae</taxon>
        <taxon>Nephila</taxon>
    </lineage>
</organism>
<gene>
    <name evidence="2" type="ORF">NPIL_390641</name>
</gene>
<accession>A0A8X6K573</accession>
<feature type="region of interest" description="Disordered" evidence="1">
    <location>
        <begin position="21"/>
        <end position="42"/>
    </location>
</feature>
<feature type="region of interest" description="Disordered" evidence="1">
    <location>
        <begin position="57"/>
        <end position="86"/>
    </location>
</feature>
<dbReference type="AlphaFoldDB" id="A0A8X6K573"/>
<feature type="compositionally biased region" description="Polar residues" evidence="1">
    <location>
        <begin position="74"/>
        <end position="86"/>
    </location>
</feature>
<sequence>MRSHRLGHCLNREFIQEWKPSLPGREKRKQESADSRCKKNHEPTVILIDSAHRRRRRCNEDEMEQGKRAPCHHQPNQCATYPTSSI</sequence>
<dbReference type="EMBL" id="BMAW01000104">
    <property type="protein sequence ID" value="GFS67505.1"/>
    <property type="molecule type" value="Genomic_DNA"/>
</dbReference>
<name>A0A8X6K573_NEPPI</name>
<protein>
    <submittedName>
        <fullName evidence="2">Uncharacterized protein</fullName>
    </submittedName>
</protein>
<evidence type="ECO:0000313" key="3">
    <source>
        <dbReference type="Proteomes" id="UP000887013"/>
    </source>
</evidence>
<feature type="compositionally biased region" description="Basic and acidic residues" evidence="1">
    <location>
        <begin position="24"/>
        <end position="42"/>
    </location>
</feature>
<dbReference type="Proteomes" id="UP000887013">
    <property type="component" value="Unassembled WGS sequence"/>
</dbReference>
<evidence type="ECO:0000256" key="1">
    <source>
        <dbReference type="SAM" id="MobiDB-lite"/>
    </source>
</evidence>
<evidence type="ECO:0000313" key="2">
    <source>
        <dbReference type="EMBL" id="GFS67505.1"/>
    </source>
</evidence>
<reference evidence="2" key="1">
    <citation type="submission" date="2020-08" db="EMBL/GenBank/DDBJ databases">
        <title>Multicomponent nature underlies the extraordinary mechanical properties of spider dragline silk.</title>
        <authorList>
            <person name="Kono N."/>
            <person name="Nakamura H."/>
            <person name="Mori M."/>
            <person name="Yoshida Y."/>
            <person name="Ohtoshi R."/>
            <person name="Malay A.D."/>
            <person name="Moran D.A.P."/>
            <person name="Tomita M."/>
            <person name="Numata K."/>
            <person name="Arakawa K."/>
        </authorList>
    </citation>
    <scope>NUCLEOTIDE SEQUENCE</scope>
</reference>
<proteinExistence type="predicted"/>
<comment type="caution">
    <text evidence="2">The sequence shown here is derived from an EMBL/GenBank/DDBJ whole genome shotgun (WGS) entry which is preliminary data.</text>
</comment>